<feature type="region of interest" description="Disordered" evidence="4">
    <location>
        <begin position="692"/>
        <end position="824"/>
    </location>
</feature>
<protein>
    <recommendedName>
        <fullName evidence="6">RING-CH-type domain-containing protein</fullName>
    </recommendedName>
</protein>
<dbReference type="Proteomes" id="UP000006906">
    <property type="component" value="Chromosome 2"/>
</dbReference>
<feature type="compositionally biased region" description="Basic and acidic residues" evidence="4">
    <location>
        <begin position="1082"/>
        <end position="1094"/>
    </location>
</feature>
<keyword evidence="8" id="KW-1185">Reference proteome</keyword>
<proteinExistence type="predicted"/>
<evidence type="ECO:0000256" key="4">
    <source>
        <dbReference type="SAM" id="MobiDB-lite"/>
    </source>
</evidence>
<dbReference type="Pfam" id="PF12906">
    <property type="entry name" value="RINGv"/>
    <property type="match status" value="1"/>
</dbReference>
<feature type="transmembrane region" description="Helical" evidence="5">
    <location>
        <begin position="1046"/>
        <end position="1068"/>
    </location>
</feature>
<feature type="compositionally biased region" description="Low complexity" evidence="4">
    <location>
        <begin position="276"/>
        <end position="285"/>
    </location>
</feature>
<feature type="region of interest" description="Disordered" evidence="4">
    <location>
        <begin position="231"/>
        <end position="459"/>
    </location>
</feature>
<evidence type="ECO:0000256" key="2">
    <source>
        <dbReference type="ARBA" id="ARBA00022771"/>
    </source>
</evidence>
<reference evidence="7 8" key="1">
    <citation type="journal article" date="2007" name="Science">
        <title>The Chlamydomonas genome reveals the evolution of key animal and plant functions.</title>
        <authorList>
            <person name="Merchant S.S."/>
            <person name="Prochnik S.E."/>
            <person name="Vallon O."/>
            <person name="Harris E.H."/>
            <person name="Karpowicz S.J."/>
            <person name="Witman G.B."/>
            <person name="Terry A."/>
            <person name="Salamov A."/>
            <person name="Fritz-Laylin L.K."/>
            <person name="Marechal-Drouard L."/>
            <person name="Marshall W.F."/>
            <person name="Qu L.H."/>
            <person name="Nelson D.R."/>
            <person name="Sanderfoot A.A."/>
            <person name="Spalding M.H."/>
            <person name="Kapitonov V.V."/>
            <person name="Ren Q."/>
            <person name="Ferris P."/>
            <person name="Lindquist E."/>
            <person name="Shapiro H."/>
            <person name="Lucas S.M."/>
            <person name="Grimwood J."/>
            <person name="Schmutz J."/>
            <person name="Cardol P."/>
            <person name="Cerutti H."/>
            <person name="Chanfreau G."/>
            <person name="Chen C.L."/>
            <person name="Cognat V."/>
            <person name="Croft M.T."/>
            <person name="Dent R."/>
            <person name="Dutcher S."/>
            <person name="Fernandez E."/>
            <person name="Fukuzawa H."/>
            <person name="Gonzalez-Ballester D."/>
            <person name="Gonzalez-Halphen D."/>
            <person name="Hallmann A."/>
            <person name="Hanikenne M."/>
            <person name="Hippler M."/>
            <person name="Inwood W."/>
            <person name="Jabbari K."/>
            <person name="Kalanon M."/>
            <person name="Kuras R."/>
            <person name="Lefebvre P.A."/>
            <person name="Lemaire S.D."/>
            <person name="Lobanov A.V."/>
            <person name="Lohr M."/>
            <person name="Manuell A."/>
            <person name="Meier I."/>
            <person name="Mets L."/>
            <person name="Mittag M."/>
            <person name="Mittelmeier T."/>
            <person name="Moroney J.V."/>
            <person name="Moseley J."/>
            <person name="Napoli C."/>
            <person name="Nedelcu A.M."/>
            <person name="Niyogi K."/>
            <person name="Novoselov S.V."/>
            <person name="Paulsen I.T."/>
            <person name="Pazour G."/>
            <person name="Purton S."/>
            <person name="Ral J.P."/>
            <person name="Riano-Pachon D.M."/>
            <person name="Riekhof W."/>
            <person name="Rymarquis L."/>
            <person name="Schroda M."/>
            <person name="Stern D."/>
            <person name="Umen J."/>
            <person name="Willows R."/>
            <person name="Wilson N."/>
            <person name="Zimmer S.L."/>
            <person name="Allmer J."/>
            <person name="Balk J."/>
            <person name="Bisova K."/>
            <person name="Chen C.J."/>
            <person name="Elias M."/>
            <person name="Gendler K."/>
            <person name="Hauser C."/>
            <person name="Lamb M.R."/>
            <person name="Ledford H."/>
            <person name="Long J.C."/>
            <person name="Minagawa J."/>
            <person name="Page M.D."/>
            <person name="Pan J."/>
            <person name="Pootakham W."/>
            <person name="Roje S."/>
            <person name="Rose A."/>
            <person name="Stahlberg E."/>
            <person name="Terauchi A.M."/>
            <person name="Yang P."/>
            <person name="Ball S."/>
            <person name="Bowler C."/>
            <person name="Dieckmann C.L."/>
            <person name="Gladyshev V.N."/>
            <person name="Green P."/>
            <person name="Jorgensen R."/>
            <person name="Mayfield S."/>
            <person name="Mueller-Roeber B."/>
            <person name="Rajamani S."/>
            <person name="Sayre R.T."/>
            <person name="Brokstein P."/>
            <person name="Dubchak I."/>
            <person name="Goodstein D."/>
            <person name="Hornick L."/>
            <person name="Huang Y.W."/>
            <person name="Jhaveri J."/>
            <person name="Luo Y."/>
            <person name="Martinez D."/>
            <person name="Ngau W.C."/>
            <person name="Otillar B."/>
            <person name="Poliakov A."/>
            <person name="Porter A."/>
            <person name="Szajkowski L."/>
            <person name="Werner G."/>
            <person name="Zhou K."/>
            <person name="Grigoriev I.V."/>
            <person name="Rokhsar D.S."/>
            <person name="Grossman A.R."/>
        </authorList>
    </citation>
    <scope>NUCLEOTIDE SEQUENCE [LARGE SCALE GENOMIC DNA]</scope>
    <source>
        <strain evidence="8">CC-503</strain>
    </source>
</reference>
<feature type="compositionally biased region" description="Polar residues" evidence="4">
    <location>
        <begin position="1118"/>
        <end position="1128"/>
    </location>
</feature>
<name>A0A2K3E2D6_CHLRE</name>
<evidence type="ECO:0000256" key="3">
    <source>
        <dbReference type="ARBA" id="ARBA00022833"/>
    </source>
</evidence>
<dbReference type="OrthoDB" id="435038at2759"/>
<organism evidence="7 8">
    <name type="scientific">Chlamydomonas reinhardtii</name>
    <name type="common">Chlamydomonas smithii</name>
    <dbReference type="NCBI Taxonomy" id="3055"/>
    <lineage>
        <taxon>Eukaryota</taxon>
        <taxon>Viridiplantae</taxon>
        <taxon>Chlorophyta</taxon>
        <taxon>core chlorophytes</taxon>
        <taxon>Chlorophyceae</taxon>
        <taxon>CS clade</taxon>
        <taxon>Chlamydomonadales</taxon>
        <taxon>Chlamydomonadaceae</taxon>
        <taxon>Chlamydomonas</taxon>
    </lineage>
</organism>
<feature type="compositionally biased region" description="Polar residues" evidence="4">
    <location>
        <begin position="799"/>
        <end position="809"/>
    </location>
</feature>
<evidence type="ECO:0000256" key="1">
    <source>
        <dbReference type="ARBA" id="ARBA00022723"/>
    </source>
</evidence>
<feature type="region of interest" description="Disordered" evidence="4">
    <location>
        <begin position="1082"/>
        <end position="1128"/>
    </location>
</feature>
<feature type="domain" description="RING-CH-type" evidence="6">
    <location>
        <begin position="921"/>
        <end position="987"/>
    </location>
</feature>
<evidence type="ECO:0000256" key="5">
    <source>
        <dbReference type="SAM" id="Phobius"/>
    </source>
</evidence>
<dbReference type="AlphaFoldDB" id="A0A2K3E2D6"/>
<dbReference type="GeneID" id="5725554"/>
<dbReference type="PANTHER" id="PTHR46158:SF1">
    <property type="entry name" value="RING_U-BOX SUPERFAMILY PROTEIN"/>
    <property type="match status" value="1"/>
</dbReference>
<dbReference type="RefSeq" id="XP_042927378.1">
    <property type="nucleotide sequence ID" value="XM_043059744.1"/>
</dbReference>
<keyword evidence="5" id="KW-0472">Membrane</keyword>
<feature type="compositionally biased region" description="Low complexity" evidence="4">
    <location>
        <begin position="1095"/>
        <end position="1105"/>
    </location>
</feature>
<dbReference type="InterPro" id="IPR013083">
    <property type="entry name" value="Znf_RING/FYVE/PHD"/>
</dbReference>
<evidence type="ECO:0000313" key="8">
    <source>
        <dbReference type="Proteomes" id="UP000006906"/>
    </source>
</evidence>
<dbReference type="PROSITE" id="PS51292">
    <property type="entry name" value="ZF_RING_CH"/>
    <property type="match status" value="1"/>
</dbReference>
<accession>A0A2K3E2D6</accession>
<dbReference type="EMBL" id="CM008963">
    <property type="protein sequence ID" value="PNW86950.1"/>
    <property type="molecule type" value="Genomic_DNA"/>
</dbReference>
<keyword evidence="1" id="KW-0479">Metal-binding</keyword>
<dbReference type="PANTHER" id="PTHR46158">
    <property type="entry name" value="OS02G0165000 PROTEIN"/>
    <property type="match status" value="1"/>
</dbReference>
<dbReference type="Gramene" id="PNW86950">
    <property type="protein sequence ID" value="PNW86950"/>
    <property type="gene ID" value="CHLRE_02g102600v5"/>
</dbReference>
<dbReference type="KEGG" id="cre:CHLRE_02g102600v5"/>
<feature type="compositionally biased region" description="Pro residues" evidence="4">
    <location>
        <begin position="711"/>
        <end position="720"/>
    </location>
</feature>
<feature type="region of interest" description="Disordered" evidence="4">
    <location>
        <begin position="146"/>
        <end position="192"/>
    </location>
</feature>
<sequence>MQAPAPVPRDVLLETVVPEVGTLPRPSLAVGIPGTPGLRPDKTPPGHTSAAAGSLTAENAGAGDTGSSGSITALRGSLSAAPCPPAAGGISSALAASKAAAAAAAAAAGGAKTLPMSASFLTNGTANNGAGDAIRTPRKRVEWQLEEPSGAPQAVGGRAIPTPGTGFHHGPDSSADTPPPPALSSSLSRSFGAGLPSWLQDLEQRQLQQPPGSPRVGGLPGGTEALLAARPRSHAPAATPAAQPAVAPASLPGVLHQPPAALRPQDGPAPSPPGWPAQQPSLRPLPQAPQLPAPASQQRISAFPLPPHPAPQPAGLLGAGAALAGALPPPPAPHQIAPPGYLLVPHPHPHQGHQPPAQPPPALLAQAQAPQPPPAQRAGLPMPQHATARTGSHGGSAYGLAAPHHRMPHHGHSHHHHNASQHRHHQQQPLEPRSSGYVTDAEAGGVNGGDGGLEVESASGGRGAAATLMRVGSAPARGRSGLPRVSSISEIEPHVEEEAPRLSSSMLTRAIMIPGGSDRPRTYRVAPAKSQGSQDSVTVVLEGAEEQEAAAGAYGGVGGSVRGGRGLLSGLGIGHAGSNYPSYGSSLPGSGGTAAVVLGAGTGANVPAPSSSFLGGSLLSGLFGGRGGGGGGSAAGGAAGAAVTPDSSVHGPDSYYGVPEPAFGSLPTSSALLRARGLNASAGSILTKATGGLKTQMKKSTSSGNFGSLWPQPPPPPPPAAAAQRNAGGGAAGVPLGAGPGAGLSGAAGGGRAPRSSVTGGSGGSSAGTSAGGSGLGFWMRRSTTLPHRTSGPGADSAASGTDGSTHGGNASRRGAVPVSVSRQNTEPDLADLAMLATSLPASLGTWSMPRSMALATSPAHAAAGFAGRPLSRANSTVSATSAGAGSMFGAGSGSLSMGHGGGGGGMGLGGGGSGAGPSTMGPPTYPICLICLEVLTPEEFESGEAISLQCLCKGEVSLRHRRCAIEWSHHKGDVVCDICKQPIANLPPIPDEVLAAREAARRRRQPAFNTAAEPNLADHIFDCIRATWVAMIICVLFFDMTVGQAFMVGAIIGVAFATVTMTIAACARRARARAAARAVERATEESRAAERRQQQQQQQQQQHRGGTGDGGAAGEPSLTTPLLSENV</sequence>
<feature type="compositionally biased region" description="Gly residues" evidence="4">
    <location>
        <begin position="760"/>
        <end position="776"/>
    </location>
</feature>
<evidence type="ECO:0000259" key="6">
    <source>
        <dbReference type="PROSITE" id="PS51292"/>
    </source>
</evidence>
<dbReference type="InParanoid" id="A0A2K3E2D6"/>
<dbReference type="GO" id="GO:0008270">
    <property type="term" value="F:zinc ion binding"/>
    <property type="evidence" value="ECO:0007669"/>
    <property type="project" value="UniProtKB-KW"/>
</dbReference>
<feature type="compositionally biased region" description="Basic residues" evidence="4">
    <location>
        <begin position="403"/>
        <end position="426"/>
    </location>
</feature>
<feature type="compositionally biased region" description="Low complexity" evidence="4">
    <location>
        <begin position="231"/>
        <end position="252"/>
    </location>
</feature>
<feature type="compositionally biased region" description="Gly residues" evidence="4">
    <location>
        <begin position="727"/>
        <end position="752"/>
    </location>
</feature>
<dbReference type="SMART" id="SM00744">
    <property type="entry name" value="RINGv"/>
    <property type="match status" value="1"/>
</dbReference>
<dbReference type="InterPro" id="IPR011016">
    <property type="entry name" value="Znf_RING-CH"/>
</dbReference>
<keyword evidence="5" id="KW-0812">Transmembrane</keyword>
<keyword evidence="3" id="KW-0862">Zinc</keyword>
<feature type="region of interest" description="Disordered" evidence="4">
    <location>
        <begin position="23"/>
        <end position="68"/>
    </location>
</feature>
<feature type="compositionally biased region" description="Low complexity" evidence="4">
    <location>
        <begin position="313"/>
        <end position="326"/>
    </location>
</feature>
<gene>
    <name evidence="7" type="ORF">CHLRE_02g102600v5</name>
</gene>
<dbReference type="Gene3D" id="3.30.40.10">
    <property type="entry name" value="Zinc/RING finger domain, C3HC4 (zinc finger)"/>
    <property type="match status" value="1"/>
</dbReference>
<keyword evidence="5" id="KW-1133">Transmembrane helix</keyword>
<evidence type="ECO:0000313" key="7">
    <source>
        <dbReference type="EMBL" id="PNW86950.1"/>
    </source>
</evidence>
<dbReference type="SUPFAM" id="SSF57850">
    <property type="entry name" value="RING/U-box"/>
    <property type="match status" value="1"/>
</dbReference>
<keyword evidence="2" id="KW-0863">Zinc-finger</keyword>